<sequence>MAEFEYGPVELHLIGFEGDRPAPGVIAAITDLIDSGLVRLLDFIIVSKSEDGEVTAIEIEDDTDRYGFGGVELAEIGIAGTEDIEELAAMIPAGSSAAVVAYEMAWAKRLAETFAASGSVLLHSERIPAPVVNALLEAAQEEE</sequence>
<organism evidence="1 2">
    <name type="scientific">Microbacterium endophyticum</name>
    <dbReference type="NCBI Taxonomy" id="1526412"/>
    <lineage>
        <taxon>Bacteria</taxon>
        <taxon>Bacillati</taxon>
        <taxon>Actinomycetota</taxon>
        <taxon>Actinomycetes</taxon>
        <taxon>Micrococcales</taxon>
        <taxon>Microbacteriaceae</taxon>
        <taxon>Microbacterium</taxon>
    </lineage>
</organism>
<keyword evidence="2" id="KW-1185">Reference proteome</keyword>
<evidence type="ECO:0000313" key="2">
    <source>
        <dbReference type="Proteomes" id="UP000529310"/>
    </source>
</evidence>
<dbReference type="RefSeq" id="WP_165140358.1">
    <property type="nucleotide sequence ID" value="NZ_CP049255.1"/>
</dbReference>
<dbReference type="AlphaFoldDB" id="A0A7W4V4L1"/>
<dbReference type="InterPro" id="IPR046288">
    <property type="entry name" value="DUF6325"/>
</dbReference>
<dbReference type="EMBL" id="JACHWQ010000006">
    <property type="protein sequence ID" value="MBB2976414.1"/>
    <property type="molecule type" value="Genomic_DNA"/>
</dbReference>
<reference evidence="1 2" key="1">
    <citation type="submission" date="2020-08" db="EMBL/GenBank/DDBJ databases">
        <title>Sequencing the genomes of 1000 actinobacteria strains.</title>
        <authorList>
            <person name="Klenk H.-P."/>
        </authorList>
    </citation>
    <scope>NUCLEOTIDE SEQUENCE [LARGE SCALE GENOMIC DNA]</scope>
    <source>
        <strain evidence="1 2">DSM 27099</strain>
    </source>
</reference>
<protein>
    <submittedName>
        <fullName evidence="1">Putative membrane protein</fullName>
    </submittedName>
</protein>
<name>A0A7W4V4L1_9MICO</name>
<dbReference type="Proteomes" id="UP000529310">
    <property type="component" value="Unassembled WGS sequence"/>
</dbReference>
<accession>A0A7W4V4L1</accession>
<gene>
    <name evidence="1" type="ORF">FHX49_001989</name>
</gene>
<evidence type="ECO:0000313" key="1">
    <source>
        <dbReference type="EMBL" id="MBB2976414.1"/>
    </source>
</evidence>
<dbReference type="Pfam" id="PF19850">
    <property type="entry name" value="DUF6325"/>
    <property type="match status" value="1"/>
</dbReference>
<comment type="caution">
    <text evidence="1">The sequence shown here is derived from an EMBL/GenBank/DDBJ whole genome shotgun (WGS) entry which is preliminary data.</text>
</comment>
<proteinExistence type="predicted"/>